<comment type="caution">
    <text evidence="1">The sequence shown here is derived from an EMBL/GenBank/DDBJ whole genome shotgun (WGS) entry which is preliminary data.</text>
</comment>
<proteinExistence type="predicted"/>
<reference evidence="1 2" key="1">
    <citation type="submission" date="2021-06" db="EMBL/GenBank/DDBJ databases">
        <authorList>
            <person name="Kallberg Y."/>
            <person name="Tangrot J."/>
            <person name="Rosling A."/>
        </authorList>
    </citation>
    <scope>NUCLEOTIDE SEQUENCE [LARGE SCALE GENOMIC DNA]</scope>
    <source>
        <strain evidence="1 2">120-4 pot B 10/14</strain>
    </source>
</reference>
<sequence length="282" mass="31922">MEYTFISRNTLDQIIEKYNTSLYDKNLRSWAKDKFILEEIVPEDYRVLVKATNNPILIVEKFYDVLCHIHSEITQHSGQRQTWNSIHERWEYIKQSIYRLHKKTPYKLVYGDKPQGNCTLVNELYTNNIFNKKEIPDTIKISNADYEIDLDDNMIDFSLDNINDQEQSPDGTICSVSSPNNNIGCSVSSPTSPVLLSRSIVSSLGSPVQLYNNDEKGRIINSEPVSSSNNNILLLSNNCGLVSSPNNYGFVSSPNNCNLMSLPNNCGLVSSPQNAMSLHDNN</sequence>
<dbReference type="Proteomes" id="UP000789901">
    <property type="component" value="Unassembled WGS sequence"/>
</dbReference>
<evidence type="ECO:0000313" key="1">
    <source>
        <dbReference type="EMBL" id="CAG8819996.1"/>
    </source>
</evidence>
<organism evidence="1 2">
    <name type="scientific">Gigaspora margarita</name>
    <dbReference type="NCBI Taxonomy" id="4874"/>
    <lineage>
        <taxon>Eukaryota</taxon>
        <taxon>Fungi</taxon>
        <taxon>Fungi incertae sedis</taxon>
        <taxon>Mucoromycota</taxon>
        <taxon>Glomeromycotina</taxon>
        <taxon>Glomeromycetes</taxon>
        <taxon>Diversisporales</taxon>
        <taxon>Gigasporaceae</taxon>
        <taxon>Gigaspora</taxon>
    </lineage>
</organism>
<evidence type="ECO:0000313" key="2">
    <source>
        <dbReference type="Proteomes" id="UP000789901"/>
    </source>
</evidence>
<dbReference type="EMBL" id="CAJVQB010033586">
    <property type="protein sequence ID" value="CAG8819996.1"/>
    <property type="molecule type" value="Genomic_DNA"/>
</dbReference>
<name>A0ABN7W9C0_GIGMA</name>
<protein>
    <submittedName>
        <fullName evidence="1">30815_t:CDS:1</fullName>
    </submittedName>
</protein>
<gene>
    <name evidence="1" type="ORF">GMARGA_LOCUS27455</name>
</gene>
<keyword evidence="2" id="KW-1185">Reference proteome</keyword>
<accession>A0ABN7W9C0</accession>
<feature type="non-terminal residue" evidence="1">
    <location>
        <position position="282"/>
    </location>
</feature>